<gene>
    <name evidence="1" type="ORF">ILUMI_15731</name>
</gene>
<dbReference type="Proteomes" id="UP000801492">
    <property type="component" value="Unassembled WGS sequence"/>
</dbReference>
<reference evidence="1" key="1">
    <citation type="submission" date="2019-08" db="EMBL/GenBank/DDBJ databases">
        <title>The genome of the North American firefly Photinus pyralis.</title>
        <authorList>
            <consortium name="Photinus pyralis genome working group"/>
            <person name="Fallon T.R."/>
            <person name="Sander Lower S.E."/>
            <person name="Weng J.-K."/>
        </authorList>
    </citation>
    <scope>NUCLEOTIDE SEQUENCE</scope>
    <source>
        <strain evidence="1">TRF0915ILg1</strain>
        <tissue evidence="1">Whole body</tissue>
    </source>
</reference>
<accession>A0A8K0G9M3</accession>
<evidence type="ECO:0000313" key="2">
    <source>
        <dbReference type="Proteomes" id="UP000801492"/>
    </source>
</evidence>
<dbReference type="EMBL" id="VTPC01052452">
    <property type="protein sequence ID" value="KAF2890443.1"/>
    <property type="molecule type" value="Genomic_DNA"/>
</dbReference>
<organism evidence="1 2">
    <name type="scientific">Ignelater luminosus</name>
    <name type="common">Cucubano</name>
    <name type="synonym">Pyrophorus luminosus</name>
    <dbReference type="NCBI Taxonomy" id="2038154"/>
    <lineage>
        <taxon>Eukaryota</taxon>
        <taxon>Metazoa</taxon>
        <taxon>Ecdysozoa</taxon>
        <taxon>Arthropoda</taxon>
        <taxon>Hexapoda</taxon>
        <taxon>Insecta</taxon>
        <taxon>Pterygota</taxon>
        <taxon>Neoptera</taxon>
        <taxon>Endopterygota</taxon>
        <taxon>Coleoptera</taxon>
        <taxon>Polyphaga</taxon>
        <taxon>Elateriformia</taxon>
        <taxon>Elateroidea</taxon>
        <taxon>Elateridae</taxon>
        <taxon>Agrypninae</taxon>
        <taxon>Pyrophorini</taxon>
        <taxon>Ignelater</taxon>
    </lineage>
</organism>
<comment type="caution">
    <text evidence="1">The sequence shown here is derived from an EMBL/GenBank/DDBJ whole genome shotgun (WGS) entry which is preliminary data.</text>
</comment>
<sequence>MLELPGHTTHRLQPLYVSFFKPMENYFSQAIETYLRTSPRSIGIAIPHGNLINEAYLKTFSIITIANGFKKAGIWPVNRMAFNEGGFIAADALLEGNEDRPTSPETFELINHDHTPEEVTELRQLCQLKKFFLFQNTIDPEKTQAFSACCSFE</sequence>
<proteinExistence type="predicted"/>
<dbReference type="AlphaFoldDB" id="A0A8K0G9M3"/>
<keyword evidence="2" id="KW-1185">Reference proteome</keyword>
<evidence type="ECO:0000313" key="1">
    <source>
        <dbReference type="EMBL" id="KAF2890443.1"/>
    </source>
</evidence>
<protein>
    <submittedName>
        <fullName evidence="1">Uncharacterized protein</fullName>
    </submittedName>
</protein>
<name>A0A8K0G9M3_IGNLU</name>
<dbReference type="OrthoDB" id="6750291at2759"/>